<dbReference type="InterPro" id="IPR015864">
    <property type="entry name" value="FAD_synthase"/>
</dbReference>
<dbReference type="UniPathway" id="UPA00277">
    <property type="reaction ID" value="UER00407"/>
</dbReference>
<sequence>MHPSARSPGTTGRKAISRRSCVYYWRDLDDVPEDFGPSVLTLGNFDGVHRGHQRVLQQVLEAARERSAAAVVVSFDPHPAQVHRPESAPELIMGLEDRVEMLAATGIDALLMMRYTLEFAASSPEDFVERVFVRALKARAVVVGHDVRFGRGNSGDLETMRELGATLGFEVIAIDDFGASYPLHSTATDGDRRCSSTWVREALERGDVETAGRVLGREHRMRGEVVHGAARGRELGYPTANLAPSSDGFIPADGIYAGWLIDESGVRWPAAVSVGSNPTFDGVTRQVEAHVINRPPERVQDFDLYGQCVVVEFLHRLRGQVAYRGPEALIEQMKLDVDQARSLLSTEQRASG</sequence>
<dbReference type="InterPro" id="IPR004821">
    <property type="entry name" value="Cyt_trans-like"/>
</dbReference>
<evidence type="ECO:0000256" key="12">
    <source>
        <dbReference type="ARBA" id="ARBA00023268"/>
    </source>
</evidence>
<dbReference type="EC" id="2.7.7.2" evidence="15"/>
<dbReference type="GO" id="GO:0005524">
    <property type="term" value="F:ATP binding"/>
    <property type="evidence" value="ECO:0007669"/>
    <property type="project" value="UniProtKB-UniRule"/>
</dbReference>
<feature type="domain" description="Riboflavin kinase" evidence="16">
    <location>
        <begin position="214"/>
        <end position="345"/>
    </location>
</feature>
<keyword evidence="5 15" id="KW-0288">FMN</keyword>
<comment type="similarity">
    <text evidence="15">Belongs to the ribF family.</text>
</comment>
<keyword evidence="11 15" id="KW-0067">ATP-binding</keyword>
<dbReference type="GO" id="GO:0006747">
    <property type="term" value="P:FAD biosynthetic process"/>
    <property type="evidence" value="ECO:0007669"/>
    <property type="project" value="UniProtKB-UniRule"/>
</dbReference>
<organism evidence="17 18">
    <name type="scientific">Arthrobacter echini</name>
    <dbReference type="NCBI Taxonomy" id="1529066"/>
    <lineage>
        <taxon>Bacteria</taxon>
        <taxon>Bacillati</taxon>
        <taxon>Actinomycetota</taxon>
        <taxon>Actinomycetes</taxon>
        <taxon>Micrococcales</taxon>
        <taxon>Micrococcaceae</taxon>
        <taxon>Arthrobacter</taxon>
    </lineage>
</organism>
<dbReference type="FunFam" id="2.40.30.30:FF:000003">
    <property type="entry name" value="Riboflavin biosynthesis protein"/>
    <property type="match status" value="1"/>
</dbReference>
<reference evidence="17 18" key="1">
    <citation type="submission" date="2019-04" db="EMBL/GenBank/DDBJ databases">
        <authorList>
            <person name="Liu Q."/>
            <person name="Xin Y.-H."/>
        </authorList>
    </citation>
    <scope>NUCLEOTIDE SEQUENCE [LARGE SCALE GENOMIC DNA]</scope>
    <source>
        <strain evidence="17 18">AM23</strain>
    </source>
</reference>
<evidence type="ECO:0000256" key="9">
    <source>
        <dbReference type="ARBA" id="ARBA00022777"/>
    </source>
</evidence>
<name>A0A4S5E7Z4_9MICC</name>
<dbReference type="NCBIfam" id="TIGR00083">
    <property type="entry name" value="ribF"/>
    <property type="match status" value="1"/>
</dbReference>
<comment type="catalytic activity">
    <reaction evidence="13 15">
        <text>riboflavin + ATP = FMN + ADP + H(+)</text>
        <dbReference type="Rhea" id="RHEA:14357"/>
        <dbReference type="ChEBI" id="CHEBI:15378"/>
        <dbReference type="ChEBI" id="CHEBI:30616"/>
        <dbReference type="ChEBI" id="CHEBI:57986"/>
        <dbReference type="ChEBI" id="CHEBI:58210"/>
        <dbReference type="ChEBI" id="CHEBI:456216"/>
        <dbReference type="EC" id="2.7.1.26"/>
    </reaction>
</comment>
<dbReference type="GO" id="GO:0008531">
    <property type="term" value="F:riboflavin kinase activity"/>
    <property type="evidence" value="ECO:0007669"/>
    <property type="project" value="UniProtKB-UniRule"/>
</dbReference>
<protein>
    <recommendedName>
        <fullName evidence="15">Riboflavin biosynthesis protein</fullName>
    </recommendedName>
    <domain>
        <recommendedName>
            <fullName evidence="15">Riboflavin kinase</fullName>
            <ecNumber evidence="15">2.7.1.26</ecNumber>
        </recommendedName>
        <alternativeName>
            <fullName evidence="15">Flavokinase</fullName>
        </alternativeName>
    </domain>
    <domain>
        <recommendedName>
            <fullName evidence="15">FMN adenylyltransferase</fullName>
            <ecNumber evidence="15">2.7.7.2</ecNumber>
        </recommendedName>
        <alternativeName>
            <fullName evidence="15">FAD pyrophosphorylase</fullName>
        </alternativeName>
        <alternativeName>
            <fullName evidence="15">FAD synthase</fullName>
        </alternativeName>
    </domain>
</protein>
<dbReference type="NCBIfam" id="NF004160">
    <property type="entry name" value="PRK05627.1-3"/>
    <property type="match status" value="1"/>
</dbReference>
<keyword evidence="8 15" id="KW-0547">Nucleotide-binding</keyword>
<dbReference type="SUPFAM" id="SSF52374">
    <property type="entry name" value="Nucleotidylyl transferase"/>
    <property type="match status" value="1"/>
</dbReference>
<dbReference type="PIRSF" id="PIRSF004491">
    <property type="entry name" value="FAD_Synth"/>
    <property type="match status" value="1"/>
</dbReference>
<accession>A0A4S5E7Z4</accession>
<keyword evidence="7 15" id="KW-0548">Nucleotidyltransferase</keyword>
<evidence type="ECO:0000256" key="6">
    <source>
        <dbReference type="ARBA" id="ARBA00022679"/>
    </source>
</evidence>
<evidence type="ECO:0000256" key="13">
    <source>
        <dbReference type="ARBA" id="ARBA00047880"/>
    </source>
</evidence>
<evidence type="ECO:0000256" key="1">
    <source>
        <dbReference type="ARBA" id="ARBA00002121"/>
    </source>
</evidence>
<evidence type="ECO:0000256" key="14">
    <source>
        <dbReference type="ARBA" id="ARBA00049494"/>
    </source>
</evidence>
<dbReference type="EMBL" id="SSWH01000002">
    <property type="protein sequence ID" value="THJ67728.1"/>
    <property type="molecule type" value="Genomic_DNA"/>
</dbReference>
<dbReference type="AlphaFoldDB" id="A0A4S5E7Z4"/>
<dbReference type="OrthoDB" id="9803667at2"/>
<keyword evidence="4 15" id="KW-0285">Flavoprotein</keyword>
<evidence type="ECO:0000256" key="4">
    <source>
        <dbReference type="ARBA" id="ARBA00022630"/>
    </source>
</evidence>
<evidence type="ECO:0000313" key="17">
    <source>
        <dbReference type="EMBL" id="THJ67728.1"/>
    </source>
</evidence>
<evidence type="ECO:0000256" key="5">
    <source>
        <dbReference type="ARBA" id="ARBA00022643"/>
    </source>
</evidence>
<dbReference type="InterPro" id="IPR015865">
    <property type="entry name" value="Riboflavin_kinase_bac/euk"/>
</dbReference>
<evidence type="ECO:0000256" key="8">
    <source>
        <dbReference type="ARBA" id="ARBA00022741"/>
    </source>
</evidence>
<dbReference type="Gene3D" id="2.40.30.30">
    <property type="entry name" value="Riboflavin kinase-like"/>
    <property type="match status" value="1"/>
</dbReference>
<comment type="caution">
    <text evidence="17">The sequence shown here is derived from an EMBL/GenBank/DDBJ whole genome shotgun (WGS) entry which is preliminary data.</text>
</comment>
<dbReference type="Gene3D" id="3.40.50.620">
    <property type="entry name" value="HUPs"/>
    <property type="match status" value="1"/>
</dbReference>
<dbReference type="InterPro" id="IPR014729">
    <property type="entry name" value="Rossmann-like_a/b/a_fold"/>
</dbReference>
<gene>
    <name evidence="17" type="ORF">E8P82_02490</name>
</gene>
<keyword evidence="18" id="KW-1185">Reference proteome</keyword>
<dbReference type="CDD" id="cd02064">
    <property type="entry name" value="FAD_synthetase_N"/>
    <property type="match status" value="1"/>
</dbReference>
<evidence type="ECO:0000256" key="3">
    <source>
        <dbReference type="ARBA" id="ARBA00005201"/>
    </source>
</evidence>
<dbReference type="Proteomes" id="UP000305233">
    <property type="component" value="Unassembled WGS sequence"/>
</dbReference>
<dbReference type="InterPro" id="IPR023465">
    <property type="entry name" value="Riboflavin_kinase_dom_sf"/>
</dbReference>
<comment type="pathway">
    <text evidence="3 15">Cofactor biosynthesis; FMN biosynthesis; FMN from riboflavin (ATP route): step 1/1.</text>
</comment>
<dbReference type="FunFam" id="3.40.50.620:FF:000021">
    <property type="entry name" value="Riboflavin biosynthesis protein"/>
    <property type="match status" value="1"/>
</dbReference>
<dbReference type="Pfam" id="PF01687">
    <property type="entry name" value="Flavokinase"/>
    <property type="match status" value="1"/>
</dbReference>
<dbReference type="InterPro" id="IPR002606">
    <property type="entry name" value="Riboflavin_kinase_bac"/>
</dbReference>
<evidence type="ECO:0000256" key="7">
    <source>
        <dbReference type="ARBA" id="ARBA00022695"/>
    </source>
</evidence>
<keyword evidence="12" id="KW-0511">Multifunctional enzyme</keyword>
<dbReference type="InterPro" id="IPR023468">
    <property type="entry name" value="Riboflavin_kinase"/>
</dbReference>
<dbReference type="UniPathway" id="UPA00276">
    <property type="reaction ID" value="UER00406"/>
</dbReference>
<keyword evidence="10 15" id="KW-0274">FAD</keyword>
<dbReference type="Pfam" id="PF06574">
    <property type="entry name" value="FAD_syn"/>
    <property type="match status" value="1"/>
</dbReference>
<dbReference type="GO" id="GO:0009398">
    <property type="term" value="P:FMN biosynthetic process"/>
    <property type="evidence" value="ECO:0007669"/>
    <property type="project" value="UniProtKB-UniRule"/>
</dbReference>
<dbReference type="PANTHER" id="PTHR22749">
    <property type="entry name" value="RIBOFLAVIN KINASE/FMN ADENYLYLTRANSFERASE"/>
    <property type="match status" value="1"/>
</dbReference>
<comment type="catalytic activity">
    <reaction evidence="14 15">
        <text>FMN + ATP + H(+) = FAD + diphosphate</text>
        <dbReference type="Rhea" id="RHEA:17237"/>
        <dbReference type="ChEBI" id="CHEBI:15378"/>
        <dbReference type="ChEBI" id="CHEBI:30616"/>
        <dbReference type="ChEBI" id="CHEBI:33019"/>
        <dbReference type="ChEBI" id="CHEBI:57692"/>
        <dbReference type="ChEBI" id="CHEBI:58210"/>
        <dbReference type="EC" id="2.7.7.2"/>
    </reaction>
</comment>
<comment type="function">
    <text evidence="1">Catalyzes the phosphorylation of riboflavin to FMN followed by the adenylation of FMN to FAD.</text>
</comment>
<dbReference type="EC" id="2.7.1.26" evidence="15"/>
<keyword evidence="9 15" id="KW-0418">Kinase</keyword>
<evidence type="ECO:0000256" key="15">
    <source>
        <dbReference type="PIRNR" id="PIRNR004491"/>
    </source>
</evidence>
<dbReference type="GO" id="GO:0003919">
    <property type="term" value="F:FMN adenylyltransferase activity"/>
    <property type="evidence" value="ECO:0007669"/>
    <property type="project" value="UniProtKB-UniRule"/>
</dbReference>
<evidence type="ECO:0000259" key="16">
    <source>
        <dbReference type="SMART" id="SM00904"/>
    </source>
</evidence>
<keyword evidence="6 15" id="KW-0808">Transferase</keyword>
<dbReference type="SMART" id="SM00904">
    <property type="entry name" value="Flavokinase"/>
    <property type="match status" value="1"/>
</dbReference>
<evidence type="ECO:0000256" key="11">
    <source>
        <dbReference type="ARBA" id="ARBA00022840"/>
    </source>
</evidence>
<comment type="pathway">
    <text evidence="2 15">Cofactor biosynthesis; FAD biosynthesis; FAD from FMN: step 1/1.</text>
</comment>
<evidence type="ECO:0000313" key="18">
    <source>
        <dbReference type="Proteomes" id="UP000305233"/>
    </source>
</evidence>
<dbReference type="PANTHER" id="PTHR22749:SF6">
    <property type="entry name" value="RIBOFLAVIN KINASE"/>
    <property type="match status" value="1"/>
</dbReference>
<dbReference type="GO" id="GO:0009231">
    <property type="term" value="P:riboflavin biosynthetic process"/>
    <property type="evidence" value="ECO:0007669"/>
    <property type="project" value="InterPro"/>
</dbReference>
<dbReference type="SUPFAM" id="SSF82114">
    <property type="entry name" value="Riboflavin kinase-like"/>
    <property type="match status" value="1"/>
</dbReference>
<evidence type="ECO:0000256" key="10">
    <source>
        <dbReference type="ARBA" id="ARBA00022827"/>
    </source>
</evidence>
<dbReference type="NCBIfam" id="TIGR00125">
    <property type="entry name" value="cyt_tran_rel"/>
    <property type="match status" value="1"/>
</dbReference>
<proteinExistence type="inferred from homology"/>
<evidence type="ECO:0000256" key="2">
    <source>
        <dbReference type="ARBA" id="ARBA00004726"/>
    </source>
</evidence>